<name>A0A660L6J9_9BACL</name>
<comment type="caution">
    <text evidence="5">The sequence shown here is derived from an EMBL/GenBank/DDBJ whole genome shotgun (WGS) entry which is preliminary data.</text>
</comment>
<sequence length="282" mass="30548">MKKEPALSRRRFLLGASVGLLALSFSVPFAASERTEVKRVEVALPGLPKELDGLTIAHISDLHYGFGKFRNADAVEEVKAVVMAQSPELIVFTGDLLDHTADPDWASIPLLKGLKAPLGVYAVLGNHDRHFDIRALKKSFDDAGVELLLNQSVGLRRNGHAFWVIGLDDPLTGSPDMERATASVPSEDFRLLLVHAPDFVPRAAHFGIPLQLSGHSHGGQIRLPGIGPLILPPLGKEFPMGLRHVPGTGTHVYTTCGLGTSIVPLRLFCRPEVTLLVLRSHT</sequence>
<dbReference type="InterPro" id="IPR029052">
    <property type="entry name" value="Metallo-depent_PP-like"/>
</dbReference>
<dbReference type="GO" id="GO:0009245">
    <property type="term" value="P:lipid A biosynthetic process"/>
    <property type="evidence" value="ECO:0007669"/>
    <property type="project" value="TreeGrafter"/>
</dbReference>
<dbReference type="CDD" id="cd07385">
    <property type="entry name" value="MPP_YkuE_C"/>
    <property type="match status" value="1"/>
</dbReference>
<dbReference type="EMBL" id="RBIJ01000001">
    <property type="protein sequence ID" value="RKQ88955.1"/>
    <property type="molecule type" value="Genomic_DNA"/>
</dbReference>
<dbReference type="InterPro" id="IPR004843">
    <property type="entry name" value="Calcineurin-like_PHP"/>
</dbReference>
<evidence type="ECO:0000256" key="3">
    <source>
        <dbReference type="SAM" id="SignalP"/>
    </source>
</evidence>
<dbReference type="AlphaFoldDB" id="A0A660L6J9"/>
<proteinExistence type="predicted"/>
<dbReference type="InterPro" id="IPR006311">
    <property type="entry name" value="TAT_signal"/>
</dbReference>
<feature type="domain" description="Calcineurin-like phosphoesterase" evidence="4">
    <location>
        <begin position="55"/>
        <end position="217"/>
    </location>
</feature>
<gene>
    <name evidence="5" type="ORF">C7438_0608</name>
</gene>
<dbReference type="GO" id="GO:0016020">
    <property type="term" value="C:membrane"/>
    <property type="evidence" value="ECO:0007669"/>
    <property type="project" value="GOC"/>
</dbReference>
<accession>A0A660L6J9</accession>
<feature type="signal peptide" evidence="3">
    <location>
        <begin position="1"/>
        <end position="30"/>
    </location>
</feature>
<evidence type="ECO:0000259" key="4">
    <source>
        <dbReference type="Pfam" id="PF00149"/>
    </source>
</evidence>
<organism evidence="5 6">
    <name type="scientific">Brockia lithotrophica</name>
    <dbReference type="NCBI Taxonomy" id="933949"/>
    <lineage>
        <taxon>Bacteria</taxon>
        <taxon>Bacillati</taxon>
        <taxon>Bacillota</taxon>
        <taxon>Bacilli</taxon>
        <taxon>Bacillales</taxon>
        <taxon>Bacillales Family X. Incertae Sedis</taxon>
        <taxon>Brockia</taxon>
    </lineage>
</organism>
<dbReference type="PROSITE" id="PS51318">
    <property type="entry name" value="TAT"/>
    <property type="match status" value="1"/>
</dbReference>
<evidence type="ECO:0000313" key="5">
    <source>
        <dbReference type="EMBL" id="RKQ88955.1"/>
    </source>
</evidence>
<dbReference type="RefSeq" id="WP_170143523.1">
    <property type="nucleotide sequence ID" value="NZ_RBIJ01000001.1"/>
</dbReference>
<keyword evidence="1" id="KW-0479">Metal-binding</keyword>
<dbReference type="SUPFAM" id="SSF56300">
    <property type="entry name" value="Metallo-dependent phosphatases"/>
    <property type="match status" value="1"/>
</dbReference>
<dbReference type="PANTHER" id="PTHR31302:SF31">
    <property type="entry name" value="PHOSPHODIESTERASE YAEI"/>
    <property type="match status" value="1"/>
</dbReference>
<keyword evidence="6" id="KW-1185">Reference proteome</keyword>
<dbReference type="Gene3D" id="3.60.21.10">
    <property type="match status" value="1"/>
</dbReference>
<dbReference type="InterPro" id="IPR051158">
    <property type="entry name" value="Metallophosphoesterase_sf"/>
</dbReference>
<dbReference type="GO" id="GO:0046872">
    <property type="term" value="F:metal ion binding"/>
    <property type="evidence" value="ECO:0007669"/>
    <property type="project" value="UniProtKB-KW"/>
</dbReference>
<reference evidence="5 6" key="1">
    <citation type="submission" date="2018-10" db="EMBL/GenBank/DDBJ databases">
        <title>Genomic Encyclopedia of Type Strains, Phase IV (KMG-IV): sequencing the most valuable type-strain genomes for metagenomic binning, comparative biology and taxonomic classification.</title>
        <authorList>
            <person name="Goeker M."/>
        </authorList>
    </citation>
    <scope>NUCLEOTIDE SEQUENCE [LARGE SCALE GENOMIC DNA]</scope>
    <source>
        <strain evidence="5 6">DSM 22653</strain>
    </source>
</reference>
<feature type="chain" id="PRO_5039247985" description="Calcineurin-like phosphoesterase domain-containing protein" evidence="3">
    <location>
        <begin position="31"/>
        <end position="282"/>
    </location>
</feature>
<evidence type="ECO:0000313" key="6">
    <source>
        <dbReference type="Proteomes" id="UP000267019"/>
    </source>
</evidence>
<evidence type="ECO:0000256" key="2">
    <source>
        <dbReference type="ARBA" id="ARBA00022801"/>
    </source>
</evidence>
<dbReference type="Proteomes" id="UP000267019">
    <property type="component" value="Unassembled WGS sequence"/>
</dbReference>
<dbReference type="Pfam" id="PF00149">
    <property type="entry name" value="Metallophos"/>
    <property type="match status" value="1"/>
</dbReference>
<dbReference type="PANTHER" id="PTHR31302">
    <property type="entry name" value="TRANSMEMBRANE PROTEIN WITH METALLOPHOSPHOESTERASE DOMAIN-RELATED"/>
    <property type="match status" value="1"/>
</dbReference>
<dbReference type="GO" id="GO:0008758">
    <property type="term" value="F:UDP-2,3-diacylglucosamine hydrolase activity"/>
    <property type="evidence" value="ECO:0007669"/>
    <property type="project" value="TreeGrafter"/>
</dbReference>
<protein>
    <recommendedName>
        <fullName evidence="4">Calcineurin-like phosphoesterase domain-containing protein</fullName>
    </recommendedName>
</protein>
<keyword evidence="2" id="KW-0378">Hydrolase</keyword>
<evidence type="ECO:0000256" key="1">
    <source>
        <dbReference type="ARBA" id="ARBA00022723"/>
    </source>
</evidence>
<keyword evidence="3" id="KW-0732">Signal</keyword>